<dbReference type="Pfam" id="PF00499">
    <property type="entry name" value="Oxidored_q3"/>
    <property type="match status" value="1"/>
</dbReference>
<dbReference type="GO" id="GO:0016491">
    <property type="term" value="F:oxidoreductase activity"/>
    <property type="evidence" value="ECO:0007669"/>
    <property type="project" value="UniProtKB-KW"/>
</dbReference>
<evidence type="ECO:0000256" key="3">
    <source>
        <dbReference type="ARBA" id="ARBA00019907"/>
    </source>
</evidence>
<dbReference type="Proteomes" id="UP000294418">
    <property type="component" value="Chromosome"/>
</dbReference>
<evidence type="ECO:0000256" key="4">
    <source>
        <dbReference type="ARBA" id="ARBA00022475"/>
    </source>
</evidence>
<dbReference type="Gene3D" id="1.20.120.1200">
    <property type="entry name" value="NADH-ubiquinone/plastoquinone oxidoreductase chain 6, subunit NuoJ"/>
    <property type="match status" value="1"/>
</dbReference>
<dbReference type="GO" id="GO:0048038">
    <property type="term" value="F:quinone binding"/>
    <property type="evidence" value="ECO:0007669"/>
    <property type="project" value="UniProtKB-UniRule"/>
</dbReference>
<comment type="subcellular location">
    <subcellularLocation>
        <location evidence="1 13">Cell membrane</location>
        <topology evidence="1 13">Multi-pass membrane protein</topology>
    </subcellularLocation>
</comment>
<keyword evidence="10 13" id="KW-0472">Membrane</keyword>
<evidence type="ECO:0000256" key="10">
    <source>
        <dbReference type="ARBA" id="ARBA00023136"/>
    </source>
</evidence>
<dbReference type="PANTHER" id="PTHR33269:SF17">
    <property type="entry name" value="NADH-UBIQUINONE OXIDOREDUCTASE CHAIN 6"/>
    <property type="match status" value="1"/>
</dbReference>
<dbReference type="InterPro" id="IPR042106">
    <property type="entry name" value="Nuo/plastoQ_OxRdtase_6_NuoJ"/>
</dbReference>
<accession>A0A451DC17</accession>
<protein>
    <recommendedName>
        <fullName evidence="3 13">NADH-quinone oxidoreductase subunit J</fullName>
        <ecNumber evidence="13">7.1.1.-</ecNumber>
    </recommendedName>
</protein>
<comment type="catalytic activity">
    <reaction evidence="12 13">
        <text>a quinone + NADH + 5 H(+)(in) = a quinol + NAD(+) + 4 H(+)(out)</text>
        <dbReference type="Rhea" id="RHEA:57888"/>
        <dbReference type="ChEBI" id="CHEBI:15378"/>
        <dbReference type="ChEBI" id="CHEBI:24646"/>
        <dbReference type="ChEBI" id="CHEBI:57540"/>
        <dbReference type="ChEBI" id="CHEBI:57945"/>
        <dbReference type="ChEBI" id="CHEBI:132124"/>
    </reaction>
</comment>
<feature type="transmembrane region" description="Helical" evidence="13">
    <location>
        <begin position="131"/>
        <end position="154"/>
    </location>
</feature>
<feature type="transmembrane region" description="Helical" evidence="13">
    <location>
        <begin position="28"/>
        <end position="50"/>
    </location>
</feature>
<feature type="transmembrane region" description="Helical" evidence="13">
    <location>
        <begin position="91"/>
        <end position="111"/>
    </location>
</feature>
<dbReference type="FunFam" id="1.20.120.1200:FF:000001">
    <property type="entry name" value="NADH-quinone oxidoreductase subunit J"/>
    <property type="match status" value="1"/>
</dbReference>
<name>A0A451DC17_9GAMM</name>
<evidence type="ECO:0000256" key="11">
    <source>
        <dbReference type="ARBA" id="ARBA00025811"/>
    </source>
</evidence>
<evidence type="ECO:0000256" key="5">
    <source>
        <dbReference type="ARBA" id="ARBA00022692"/>
    </source>
</evidence>
<keyword evidence="7" id="KW-1278">Translocase</keyword>
<evidence type="ECO:0000256" key="12">
    <source>
        <dbReference type="ARBA" id="ARBA00047712"/>
    </source>
</evidence>
<dbReference type="AlphaFoldDB" id="A0A451DC17"/>
<evidence type="ECO:0000256" key="7">
    <source>
        <dbReference type="ARBA" id="ARBA00022967"/>
    </source>
</evidence>
<organism evidence="14 15">
    <name type="scientific">Candidatus Erwinia haradaeae</name>
    <dbReference type="NCBI Taxonomy" id="1922217"/>
    <lineage>
        <taxon>Bacteria</taxon>
        <taxon>Pseudomonadati</taxon>
        <taxon>Pseudomonadota</taxon>
        <taxon>Gammaproteobacteria</taxon>
        <taxon>Enterobacterales</taxon>
        <taxon>Erwiniaceae</taxon>
        <taxon>Erwinia</taxon>
    </lineage>
</organism>
<keyword evidence="5 13" id="KW-0812">Transmembrane</keyword>
<dbReference type="GO" id="GO:0005886">
    <property type="term" value="C:plasma membrane"/>
    <property type="evidence" value="ECO:0007669"/>
    <property type="project" value="UniProtKB-SubCell"/>
</dbReference>
<keyword evidence="8 13" id="KW-1133">Transmembrane helix</keyword>
<dbReference type="InterPro" id="IPR001457">
    <property type="entry name" value="NADH_UbQ/plastoQ_OxRdtase_su6"/>
</dbReference>
<keyword evidence="14" id="KW-0560">Oxidoreductase</keyword>
<dbReference type="RefSeq" id="WP_157989520.1">
    <property type="nucleotide sequence ID" value="NZ_LR217720.1"/>
</dbReference>
<comment type="function">
    <text evidence="13">NDH-1 shuttles electrons from NADH, via FMN and iron-sulfur (Fe-S) centers, to quinones in the respiratory chain. Couples the redox reaction to proton translocation (for every two electrons transferred, four hydrogen ions are translocated across the cytoplasmic membrane), and thus conserves the redox energy in a proton gradient.</text>
</comment>
<keyword evidence="6 13" id="KW-0874">Quinone</keyword>
<dbReference type="NCBIfam" id="NF005162">
    <property type="entry name" value="PRK06638.1-1"/>
    <property type="match status" value="1"/>
</dbReference>
<comment type="subunit">
    <text evidence="11">Composed of 13 different subunits. Subunits NuoA, H, J, K, L, M, N constitute the membrane sector of the complex.</text>
</comment>
<evidence type="ECO:0000256" key="2">
    <source>
        <dbReference type="ARBA" id="ARBA00005698"/>
    </source>
</evidence>
<evidence type="ECO:0000256" key="13">
    <source>
        <dbReference type="RuleBase" id="RU004429"/>
    </source>
</evidence>
<feature type="transmembrane region" description="Helical" evidence="13">
    <location>
        <begin position="56"/>
        <end position="79"/>
    </location>
</feature>
<sequence length="183" mass="20508">MEYIFYMCSFVSILSTLRVITHIEPMYALLYLITSLLAVSGIFFSLGAYFAGAVEIIIYAGAILVLFVFVVMMLNLSSVVMQQEQVWFRPYMWLGPGFLSFLLFLILLYALCLNNDTGIPLAVIDGKKVGIKLFGSYMLVVELTSMLLLSGLVVGYHMGSKSRLPDKLLMNKSSIMTTTHKEQ</sequence>
<evidence type="ECO:0000256" key="8">
    <source>
        <dbReference type="ARBA" id="ARBA00022989"/>
    </source>
</evidence>
<evidence type="ECO:0000313" key="15">
    <source>
        <dbReference type="Proteomes" id="UP000294418"/>
    </source>
</evidence>
<evidence type="ECO:0000256" key="6">
    <source>
        <dbReference type="ARBA" id="ARBA00022719"/>
    </source>
</evidence>
<dbReference type="EMBL" id="LR217720">
    <property type="protein sequence ID" value="VFP83954.1"/>
    <property type="molecule type" value="Genomic_DNA"/>
</dbReference>
<gene>
    <name evidence="14" type="primary">nuoJ</name>
    <name evidence="14" type="ORF">ERCILAFE3058_066</name>
</gene>
<proteinExistence type="inferred from homology"/>
<keyword evidence="9 13" id="KW-0520">NAD</keyword>
<comment type="caution">
    <text evidence="13">Lacks conserved residue(s) required for the propagation of feature annotation.</text>
</comment>
<dbReference type="GO" id="GO:0008137">
    <property type="term" value="F:NADH dehydrogenase (ubiquinone) activity"/>
    <property type="evidence" value="ECO:0007669"/>
    <property type="project" value="UniProtKB-UniRule"/>
</dbReference>
<reference evidence="14 15" key="1">
    <citation type="submission" date="2019-02" db="EMBL/GenBank/DDBJ databases">
        <authorList>
            <person name="Manzano-Marin A."/>
            <person name="Manzano-Marin A."/>
        </authorList>
    </citation>
    <scope>NUCLEOTIDE SEQUENCE [LARGE SCALE GENOMIC DNA]</scope>
    <source>
        <strain evidence="14 15">ErCilaricifoliae</strain>
    </source>
</reference>
<dbReference type="EC" id="7.1.1.-" evidence="13"/>
<dbReference type="PANTHER" id="PTHR33269">
    <property type="entry name" value="NADH-UBIQUINONE OXIDOREDUCTASE CHAIN 6"/>
    <property type="match status" value="1"/>
</dbReference>
<keyword evidence="4 13" id="KW-1003">Cell membrane</keyword>
<dbReference type="OrthoDB" id="9790848at2"/>
<evidence type="ECO:0000256" key="1">
    <source>
        <dbReference type="ARBA" id="ARBA00004651"/>
    </source>
</evidence>
<evidence type="ECO:0000313" key="14">
    <source>
        <dbReference type="EMBL" id="VFP83954.1"/>
    </source>
</evidence>
<evidence type="ECO:0000256" key="9">
    <source>
        <dbReference type="ARBA" id="ARBA00023027"/>
    </source>
</evidence>
<comment type="similarity">
    <text evidence="2 13">Belongs to the complex I subunit 6 family.</text>
</comment>